<gene>
    <name evidence="9" type="ORF">CVA01_13440</name>
    <name evidence="8" type="ORF">CVAR292_01888</name>
    <name evidence="10" type="ORF">DCL06_03840</name>
</gene>
<name>A0A0X2NM27_9CORY</name>
<evidence type="ECO:0000256" key="6">
    <source>
        <dbReference type="SAM" id="Phobius"/>
    </source>
</evidence>
<keyword evidence="4 6" id="KW-0472">Membrane</keyword>
<evidence type="ECO:0000313" key="11">
    <source>
        <dbReference type="Proteomes" id="UP000182498"/>
    </source>
</evidence>
<dbReference type="OrthoDB" id="160207at2"/>
<sequence>MSPTRHTSDRFAPGTFSPRPTPAPASALLRAQARIESLLFLRHGEQQLLTLVIPIGMLIVFSLLPVTDLDDPVDEIYPMTLGIALMGAGFTGQSIAVAFDRRYGALKRIGASGVPTWALIGGKIAAVLSAVVIQLVLLTTIALFLGWRPDLVGLIPAAVFILVGAATFTSLGLLLGGTLGSDLVLALGNTLWFLLMGAAVVTVIDPDLPTAATDALDLLPSVALTHGLVDAASGSFNVVALLILLVWGAGGTLAALRWFSFTMDGD</sequence>
<proteinExistence type="predicted"/>
<organism evidence="8 11">
    <name type="scientific">Corynebacterium variabile</name>
    <dbReference type="NCBI Taxonomy" id="1727"/>
    <lineage>
        <taxon>Bacteria</taxon>
        <taxon>Bacillati</taxon>
        <taxon>Actinomycetota</taxon>
        <taxon>Actinomycetes</taxon>
        <taxon>Mycobacteriales</taxon>
        <taxon>Corynebacteriaceae</taxon>
        <taxon>Corynebacterium</taxon>
    </lineage>
</organism>
<evidence type="ECO:0000313" key="8">
    <source>
        <dbReference type="EMBL" id="CUU66543.1"/>
    </source>
</evidence>
<evidence type="ECO:0000313" key="12">
    <source>
        <dbReference type="Proteomes" id="UP000260925"/>
    </source>
</evidence>
<evidence type="ECO:0000256" key="2">
    <source>
        <dbReference type="ARBA" id="ARBA00022692"/>
    </source>
</evidence>
<dbReference type="EMBL" id="FAUH01000012">
    <property type="protein sequence ID" value="CUU66543.1"/>
    <property type="molecule type" value="Genomic_DNA"/>
</dbReference>
<dbReference type="EMBL" id="DMDD01000089">
    <property type="protein sequence ID" value="HAF72167.1"/>
    <property type="molecule type" value="Genomic_DNA"/>
</dbReference>
<dbReference type="PANTHER" id="PTHR43229:SF2">
    <property type="entry name" value="NODULATION PROTEIN J"/>
    <property type="match status" value="1"/>
</dbReference>
<dbReference type="GO" id="GO:0016020">
    <property type="term" value="C:membrane"/>
    <property type="evidence" value="ECO:0007669"/>
    <property type="project" value="UniProtKB-SubCell"/>
</dbReference>
<dbReference type="AlphaFoldDB" id="A0A0X2NM27"/>
<dbReference type="GeneID" id="82887488"/>
<feature type="transmembrane region" description="Helical" evidence="6">
    <location>
        <begin position="238"/>
        <end position="259"/>
    </location>
</feature>
<comment type="subcellular location">
    <subcellularLocation>
        <location evidence="1">Membrane</location>
        <topology evidence="1">Multi-pass membrane protein</topology>
    </subcellularLocation>
</comment>
<protein>
    <submittedName>
        <fullName evidence="9 10">ABC transporter permease</fullName>
    </submittedName>
    <submittedName>
        <fullName evidence="8">ABC-2 family transporter protein</fullName>
    </submittedName>
</protein>
<reference evidence="9 13" key="4">
    <citation type="submission" date="2019-06" db="EMBL/GenBank/DDBJ databases">
        <title>Whole genome shotgun sequence of Corynebacterium variabile NBRC 15286.</title>
        <authorList>
            <person name="Hosoyama A."/>
            <person name="Uohara A."/>
            <person name="Ohji S."/>
            <person name="Ichikawa N."/>
        </authorList>
    </citation>
    <scope>NUCLEOTIDE SEQUENCE [LARGE SCALE GENOMIC DNA]</scope>
    <source>
        <strain evidence="9 13">NBRC 15286</strain>
    </source>
</reference>
<feature type="transmembrane region" description="Helical" evidence="6">
    <location>
        <begin position="120"/>
        <end position="145"/>
    </location>
</feature>
<dbReference type="EMBL" id="BJNT01000009">
    <property type="protein sequence ID" value="GEC86030.1"/>
    <property type="molecule type" value="Genomic_DNA"/>
</dbReference>
<evidence type="ECO:0000313" key="13">
    <source>
        <dbReference type="Proteomes" id="UP000319986"/>
    </source>
</evidence>
<evidence type="ECO:0000313" key="10">
    <source>
        <dbReference type="EMBL" id="HAF72167.1"/>
    </source>
</evidence>
<feature type="transmembrane region" description="Helical" evidence="6">
    <location>
        <begin position="76"/>
        <end position="99"/>
    </location>
</feature>
<feature type="domain" description="ABC-2 type transporter transmembrane" evidence="7">
    <location>
        <begin position="33"/>
        <end position="185"/>
    </location>
</feature>
<dbReference type="Proteomes" id="UP000319986">
    <property type="component" value="Unassembled WGS sequence"/>
</dbReference>
<evidence type="ECO:0000256" key="3">
    <source>
        <dbReference type="ARBA" id="ARBA00022989"/>
    </source>
</evidence>
<evidence type="ECO:0000259" key="7">
    <source>
        <dbReference type="Pfam" id="PF01061"/>
    </source>
</evidence>
<dbReference type="InterPro" id="IPR013525">
    <property type="entry name" value="ABC2_TM"/>
</dbReference>
<reference evidence="8" key="1">
    <citation type="submission" date="2015-11" db="EMBL/GenBank/DDBJ databases">
        <authorList>
            <person name="Zhang Y."/>
            <person name="Guo Z."/>
        </authorList>
    </citation>
    <scope>NUCLEOTIDE SEQUENCE [LARGE SCALE GENOMIC DNA]</scope>
    <source>
        <strain evidence="8">Mu292</strain>
    </source>
</reference>
<dbReference type="Proteomes" id="UP000182498">
    <property type="component" value="Unassembled WGS sequence"/>
</dbReference>
<feature type="transmembrane region" description="Helical" evidence="6">
    <location>
        <begin position="151"/>
        <end position="176"/>
    </location>
</feature>
<keyword evidence="2 6" id="KW-0812">Transmembrane</keyword>
<keyword evidence="3 6" id="KW-1133">Transmembrane helix</keyword>
<evidence type="ECO:0000256" key="5">
    <source>
        <dbReference type="SAM" id="MobiDB-lite"/>
    </source>
</evidence>
<dbReference type="Proteomes" id="UP000260925">
    <property type="component" value="Unassembled WGS sequence"/>
</dbReference>
<dbReference type="InterPro" id="IPR051784">
    <property type="entry name" value="Nod_factor_ABC_transporter"/>
</dbReference>
<feature type="region of interest" description="Disordered" evidence="5">
    <location>
        <begin position="1"/>
        <end position="21"/>
    </location>
</feature>
<dbReference type="PANTHER" id="PTHR43229">
    <property type="entry name" value="NODULATION PROTEIN J"/>
    <property type="match status" value="1"/>
</dbReference>
<accession>A0A0X2NM27</accession>
<dbReference type="Pfam" id="PF01061">
    <property type="entry name" value="ABC2_membrane"/>
    <property type="match status" value="1"/>
</dbReference>
<evidence type="ECO:0000256" key="4">
    <source>
        <dbReference type="ARBA" id="ARBA00023136"/>
    </source>
</evidence>
<dbReference type="GO" id="GO:0140359">
    <property type="term" value="F:ABC-type transporter activity"/>
    <property type="evidence" value="ECO:0007669"/>
    <property type="project" value="InterPro"/>
</dbReference>
<reference evidence="11" key="2">
    <citation type="submission" date="2015-11" db="EMBL/GenBank/DDBJ databases">
        <authorList>
            <person name="Dugat-Bony E."/>
        </authorList>
    </citation>
    <scope>NUCLEOTIDE SEQUENCE [LARGE SCALE GENOMIC DNA]</scope>
    <source>
        <strain evidence="11">Mu292</strain>
    </source>
</reference>
<reference evidence="10 12" key="3">
    <citation type="journal article" date="2018" name="Nat. Biotechnol.">
        <title>A standardized bacterial taxonomy based on genome phylogeny substantially revises the tree of life.</title>
        <authorList>
            <person name="Parks D.H."/>
            <person name="Chuvochina M."/>
            <person name="Waite D.W."/>
            <person name="Rinke C."/>
            <person name="Skarshewski A."/>
            <person name="Chaumeil P.A."/>
            <person name="Hugenholtz P."/>
        </authorList>
    </citation>
    <scope>NUCLEOTIDE SEQUENCE [LARGE SCALE GENOMIC DNA]</scope>
    <source>
        <strain evidence="10">UBA9851</strain>
    </source>
</reference>
<evidence type="ECO:0000256" key="1">
    <source>
        <dbReference type="ARBA" id="ARBA00004141"/>
    </source>
</evidence>
<keyword evidence="11" id="KW-1185">Reference proteome</keyword>
<feature type="transmembrane region" description="Helical" evidence="6">
    <location>
        <begin position="48"/>
        <end position="64"/>
    </location>
</feature>
<evidence type="ECO:0000313" key="9">
    <source>
        <dbReference type="EMBL" id="GEC86030.1"/>
    </source>
</evidence>
<feature type="transmembrane region" description="Helical" evidence="6">
    <location>
        <begin position="183"/>
        <end position="204"/>
    </location>
</feature>
<dbReference type="RefSeq" id="WP_041630009.1">
    <property type="nucleotide sequence ID" value="NZ_BJNT01000009.1"/>
</dbReference>